<accession>A0AA38HUD7</accession>
<gene>
    <name evidence="1" type="ORF">Zmor_026473</name>
</gene>
<protein>
    <submittedName>
        <fullName evidence="1">Uncharacterized protein</fullName>
    </submittedName>
</protein>
<evidence type="ECO:0000313" key="1">
    <source>
        <dbReference type="EMBL" id="KAJ3643785.1"/>
    </source>
</evidence>
<dbReference type="EMBL" id="JALNTZ010000008">
    <property type="protein sequence ID" value="KAJ3643785.1"/>
    <property type="molecule type" value="Genomic_DNA"/>
</dbReference>
<name>A0AA38HUD7_9CUCU</name>
<evidence type="ECO:0000313" key="2">
    <source>
        <dbReference type="Proteomes" id="UP001168821"/>
    </source>
</evidence>
<proteinExistence type="predicted"/>
<organism evidence="1 2">
    <name type="scientific">Zophobas morio</name>
    <dbReference type="NCBI Taxonomy" id="2755281"/>
    <lineage>
        <taxon>Eukaryota</taxon>
        <taxon>Metazoa</taxon>
        <taxon>Ecdysozoa</taxon>
        <taxon>Arthropoda</taxon>
        <taxon>Hexapoda</taxon>
        <taxon>Insecta</taxon>
        <taxon>Pterygota</taxon>
        <taxon>Neoptera</taxon>
        <taxon>Endopterygota</taxon>
        <taxon>Coleoptera</taxon>
        <taxon>Polyphaga</taxon>
        <taxon>Cucujiformia</taxon>
        <taxon>Tenebrionidae</taxon>
        <taxon>Zophobas</taxon>
    </lineage>
</organism>
<dbReference type="Proteomes" id="UP001168821">
    <property type="component" value="Unassembled WGS sequence"/>
</dbReference>
<sequence length="89" mass="10445">MINWIYTKEMRAIKKWGIAHNELLHCVKFTFLSGSISEIMVPSSLKFTIVVVIRPKEYCKLKNKFWNASKNSPTSFLVDLRLKLEFHSL</sequence>
<comment type="caution">
    <text evidence="1">The sequence shown here is derived from an EMBL/GenBank/DDBJ whole genome shotgun (WGS) entry which is preliminary data.</text>
</comment>
<dbReference type="AlphaFoldDB" id="A0AA38HUD7"/>
<keyword evidence="2" id="KW-1185">Reference proteome</keyword>
<reference evidence="1" key="1">
    <citation type="journal article" date="2023" name="G3 (Bethesda)">
        <title>Whole genome assemblies of Zophobas morio and Tenebrio molitor.</title>
        <authorList>
            <person name="Kaur S."/>
            <person name="Stinson S.A."/>
            <person name="diCenzo G.C."/>
        </authorList>
    </citation>
    <scope>NUCLEOTIDE SEQUENCE</scope>
    <source>
        <strain evidence="1">QUZm001</strain>
    </source>
</reference>